<name>A0AAW2L5P6_9LAMI</name>
<keyword evidence="7 9" id="KW-0472">Membrane</keyword>
<dbReference type="InterPro" id="IPR023408">
    <property type="entry name" value="MscS_beta-dom_sf"/>
</dbReference>
<evidence type="ECO:0000256" key="1">
    <source>
        <dbReference type="ARBA" id="ARBA00004141"/>
    </source>
</evidence>
<evidence type="ECO:0000259" key="10">
    <source>
        <dbReference type="Pfam" id="PF00924"/>
    </source>
</evidence>
<keyword evidence="5 9" id="KW-1133">Transmembrane helix</keyword>
<comment type="similarity">
    <text evidence="2">Belongs to the MscS (TC 1.A.23) family.</text>
</comment>
<feature type="domain" description="Mechanosensitive ion channel MscS" evidence="10">
    <location>
        <begin position="128"/>
        <end position="185"/>
    </location>
</feature>
<dbReference type="GO" id="GO:0008381">
    <property type="term" value="F:mechanosensitive monoatomic ion channel activity"/>
    <property type="evidence" value="ECO:0007669"/>
    <property type="project" value="TreeGrafter"/>
</dbReference>
<dbReference type="InterPro" id="IPR010920">
    <property type="entry name" value="LSM_dom_sf"/>
</dbReference>
<reference evidence="11" key="1">
    <citation type="submission" date="2020-06" db="EMBL/GenBank/DDBJ databases">
        <authorList>
            <person name="Li T."/>
            <person name="Hu X."/>
            <person name="Zhang T."/>
            <person name="Song X."/>
            <person name="Zhang H."/>
            <person name="Dai N."/>
            <person name="Sheng W."/>
            <person name="Hou X."/>
            <person name="Wei L."/>
        </authorList>
    </citation>
    <scope>NUCLEOTIDE SEQUENCE</scope>
    <source>
        <strain evidence="11">G01</strain>
        <tissue evidence="11">Leaf</tissue>
    </source>
</reference>
<evidence type="ECO:0000256" key="2">
    <source>
        <dbReference type="ARBA" id="ARBA00008017"/>
    </source>
</evidence>
<evidence type="ECO:0000256" key="9">
    <source>
        <dbReference type="SAM" id="Phobius"/>
    </source>
</evidence>
<dbReference type="PANTHER" id="PTHR31618:SF1">
    <property type="entry name" value="EF-HAND DOMAIN-CONTAINING PROTEIN"/>
    <property type="match status" value="1"/>
</dbReference>
<accession>A0AAW2L5P6</accession>
<keyword evidence="8" id="KW-0407">Ion channel</keyword>
<comment type="subcellular location">
    <subcellularLocation>
        <location evidence="1">Membrane</location>
        <topology evidence="1">Multi-pass membrane protein</topology>
    </subcellularLocation>
</comment>
<evidence type="ECO:0000313" key="11">
    <source>
        <dbReference type="EMBL" id="KAL0314504.1"/>
    </source>
</evidence>
<evidence type="ECO:0000256" key="6">
    <source>
        <dbReference type="ARBA" id="ARBA00023065"/>
    </source>
</evidence>
<gene>
    <name evidence="11" type="ORF">Sangu_2294800</name>
</gene>
<proteinExistence type="inferred from homology"/>
<evidence type="ECO:0000256" key="3">
    <source>
        <dbReference type="ARBA" id="ARBA00022448"/>
    </source>
</evidence>
<dbReference type="FunFam" id="2.30.30.60:FF:000003">
    <property type="entry name" value="Predicted mechanosensitive ion channel"/>
    <property type="match status" value="1"/>
</dbReference>
<evidence type="ECO:0000256" key="8">
    <source>
        <dbReference type="ARBA" id="ARBA00023303"/>
    </source>
</evidence>
<dbReference type="SUPFAM" id="SSF50182">
    <property type="entry name" value="Sm-like ribonucleoproteins"/>
    <property type="match status" value="1"/>
</dbReference>
<dbReference type="EMBL" id="JACGWK010000015">
    <property type="protein sequence ID" value="KAL0314504.1"/>
    <property type="molecule type" value="Genomic_DNA"/>
</dbReference>
<dbReference type="Gene3D" id="2.30.30.60">
    <property type="match status" value="1"/>
</dbReference>
<reference evidence="11" key="2">
    <citation type="journal article" date="2024" name="Plant">
        <title>Genomic evolution and insights into agronomic trait innovations of Sesamum species.</title>
        <authorList>
            <person name="Miao H."/>
            <person name="Wang L."/>
            <person name="Qu L."/>
            <person name="Liu H."/>
            <person name="Sun Y."/>
            <person name="Le M."/>
            <person name="Wang Q."/>
            <person name="Wei S."/>
            <person name="Zheng Y."/>
            <person name="Lin W."/>
            <person name="Duan Y."/>
            <person name="Cao H."/>
            <person name="Xiong S."/>
            <person name="Wang X."/>
            <person name="Wei L."/>
            <person name="Li C."/>
            <person name="Ma Q."/>
            <person name="Ju M."/>
            <person name="Zhao R."/>
            <person name="Li G."/>
            <person name="Mu C."/>
            <person name="Tian Q."/>
            <person name="Mei H."/>
            <person name="Zhang T."/>
            <person name="Gao T."/>
            <person name="Zhang H."/>
        </authorList>
    </citation>
    <scope>NUCLEOTIDE SEQUENCE</scope>
    <source>
        <strain evidence="11">G01</strain>
    </source>
</reference>
<protein>
    <submittedName>
        <fullName evidence="11">Mechanosensitive ion channel protein 5</fullName>
    </submittedName>
</protein>
<keyword evidence="3" id="KW-0813">Transport</keyword>
<keyword evidence="4 9" id="KW-0812">Transmembrane</keyword>
<evidence type="ECO:0000256" key="7">
    <source>
        <dbReference type="ARBA" id="ARBA00023136"/>
    </source>
</evidence>
<sequence length="311" mass="36451">MPTQCRRSSIYYQEDLMRFMREDEVLKTMRLFEEGNEQKGISKRALKNWVVNAFRERRALALSLNDTKTAVNKLHQMLNVLVGVLIIVIWLLILKVATTHFFIFLSSQLLLVVFMFGNTCKTTFEAIIFLFVMHPFDVGDRVEVDGVQMVVEEMNILTTVFLKFDNHKIYYPNSVLSTKPIHNYYRSPDMGDAIDFCVHISTPIEKIATMKERITKYVDNRSDHWYPAPAIVMRDVEDMNRLKFSVWLSHKMNHQDMGERWARRALLVEEMVKTFRELDIEYRMLPLDVNVRNMPPISSSRLPSNWTASAA</sequence>
<organism evidence="11">
    <name type="scientific">Sesamum angustifolium</name>
    <dbReference type="NCBI Taxonomy" id="2727405"/>
    <lineage>
        <taxon>Eukaryota</taxon>
        <taxon>Viridiplantae</taxon>
        <taxon>Streptophyta</taxon>
        <taxon>Embryophyta</taxon>
        <taxon>Tracheophyta</taxon>
        <taxon>Spermatophyta</taxon>
        <taxon>Magnoliopsida</taxon>
        <taxon>eudicotyledons</taxon>
        <taxon>Gunneridae</taxon>
        <taxon>Pentapetalae</taxon>
        <taxon>asterids</taxon>
        <taxon>lamiids</taxon>
        <taxon>Lamiales</taxon>
        <taxon>Pedaliaceae</taxon>
        <taxon>Sesamum</taxon>
    </lineage>
</organism>
<evidence type="ECO:0000256" key="5">
    <source>
        <dbReference type="ARBA" id="ARBA00022989"/>
    </source>
</evidence>
<feature type="transmembrane region" description="Helical" evidence="9">
    <location>
        <begin position="78"/>
        <end position="103"/>
    </location>
</feature>
<keyword evidence="6" id="KW-0406">Ion transport</keyword>
<dbReference type="GO" id="GO:0050982">
    <property type="term" value="P:detection of mechanical stimulus"/>
    <property type="evidence" value="ECO:0007669"/>
    <property type="project" value="UniProtKB-ARBA"/>
</dbReference>
<dbReference type="Pfam" id="PF00924">
    <property type="entry name" value="MS_channel_2nd"/>
    <property type="match status" value="1"/>
</dbReference>
<comment type="caution">
    <text evidence="11">The sequence shown here is derived from an EMBL/GenBank/DDBJ whole genome shotgun (WGS) entry which is preliminary data.</text>
</comment>
<feature type="transmembrane region" description="Helical" evidence="9">
    <location>
        <begin position="109"/>
        <end position="132"/>
    </location>
</feature>
<evidence type="ECO:0000256" key="4">
    <source>
        <dbReference type="ARBA" id="ARBA00022692"/>
    </source>
</evidence>
<dbReference type="AlphaFoldDB" id="A0AAW2L5P6"/>
<dbReference type="InterPro" id="IPR006685">
    <property type="entry name" value="MscS_channel_2nd"/>
</dbReference>
<dbReference type="PANTHER" id="PTHR31618">
    <property type="entry name" value="MECHANOSENSITIVE ION CHANNEL PROTEIN 5"/>
    <property type="match status" value="1"/>
</dbReference>
<dbReference type="GO" id="GO:0006820">
    <property type="term" value="P:monoatomic anion transport"/>
    <property type="evidence" value="ECO:0007669"/>
    <property type="project" value="TreeGrafter"/>
</dbReference>
<dbReference type="InterPro" id="IPR016688">
    <property type="entry name" value="MscS-like_plants/fungi"/>
</dbReference>
<dbReference type="GO" id="GO:0005886">
    <property type="term" value="C:plasma membrane"/>
    <property type="evidence" value="ECO:0007669"/>
    <property type="project" value="UniProtKB-ARBA"/>
</dbReference>